<feature type="domain" description="Transketolase-like pyrimidine-binding" evidence="4">
    <location>
        <begin position="4"/>
        <end position="112"/>
    </location>
</feature>
<protein>
    <recommendedName>
        <fullName evidence="4">Transketolase-like pyrimidine-binding domain-containing protein</fullName>
    </recommendedName>
</protein>
<gene>
    <name evidence="5" type="ORF">S01H1_63142</name>
</gene>
<evidence type="ECO:0000256" key="1">
    <source>
        <dbReference type="ARBA" id="ARBA00001964"/>
    </source>
</evidence>
<dbReference type="InterPro" id="IPR029061">
    <property type="entry name" value="THDP-binding"/>
</dbReference>
<name>X0WR71_9ZZZZ</name>
<accession>X0WR71</accession>
<keyword evidence="3" id="KW-0786">Thiamine pyrophosphate</keyword>
<dbReference type="PANTHER" id="PTHR43825:SF1">
    <property type="entry name" value="TRANSKETOLASE-LIKE PYRIMIDINE-BINDING DOMAIN-CONTAINING PROTEIN"/>
    <property type="match status" value="1"/>
</dbReference>
<evidence type="ECO:0000256" key="3">
    <source>
        <dbReference type="ARBA" id="ARBA00023052"/>
    </source>
</evidence>
<dbReference type="Gene3D" id="3.40.50.970">
    <property type="match status" value="1"/>
</dbReference>
<dbReference type="FunFam" id="3.40.50.970:FF:000129">
    <property type="entry name" value="Transketolase"/>
    <property type="match status" value="1"/>
</dbReference>
<feature type="non-terminal residue" evidence="5">
    <location>
        <position position="112"/>
    </location>
</feature>
<dbReference type="InterPro" id="IPR005475">
    <property type="entry name" value="Transketolase-like_Pyr-bd"/>
</dbReference>
<reference evidence="5" key="1">
    <citation type="journal article" date="2014" name="Front. Microbiol.">
        <title>High frequency of phylogenetically diverse reductive dehalogenase-homologous genes in deep subseafloor sedimentary metagenomes.</title>
        <authorList>
            <person name="Kawai M."/>
            <person name="Futagami T."/>
            <person name="Toyoda A."/>
            <person name="Takaki Y."/>
            <person name="Nishi S."/>
            <person name="Hori S."/>
            <person name="Arai W."/>
            <person name="Tsubouchi T."/>
            <person name="Morono Y."/>
            <person name="Uchiyama I."/>
            <person name="Ito T."/>
            <person name="Fujiyama A."/>
            <person name="Inagaki F."/>
            <person name="Takami H."/>
        </authorList>
    </citation>
    <scope>NUCLEOTIDE SEQUENCE</scope>
    <source>
        <strain evidence="5">Expedition CK06-06</strain>
    </source>
</reference>
<proteinExistence type="inferred from homology"/>
<comment type="caution">
    <text evidence="5">The sequence shown here is derived from an EMBL/GenBank/DDBJ whole genome shotgun (WGS) entry which is preliminary data.</text>
</comment>
<dbReference type="CDD" id="cd07033">
    <property type="entry name" value="TPP_PYR_DXS_TK_like"/>
    <property type="match status" value="1"/>
</dbReference>
<dbReference type="EMBL" id="BARS01041523">
    <property type="protein sequence ID" value="GAG33160.1"/>
    <property type="molecule type" value="Genomic_DNA"/>
</dbReference>
<dbReference type="PANTHER" id="PTHR43825">
    <property type="entry name" value="PYRUVATE DEHYDROGENASE E1 COMPONENT"/>
    <property type="match status" value="1"/>
</dbReference>
<evidence type="ECO:0000256" key="2">
    <source>
        <dbReference type="ARBA" id="ARBA00007131"/>
    </source>
</evidence>
<evidence type="ECO:0000313" key="5">
    <source>
        <dbReference type="EMBL" id="GAG33160.1"/>
    </source>
</evidence>
<dbReference type="AlphaFoldDB" id="X0WR71"/>
<comment type="similarity">
    <text evidence="2">Belongs to the transketolase family.</text>
</comment>
<dbReference type="Pfam" id="PF02779">
    <property type="entry name" value="Transket_pyr"/>
    <property type="match status" value="1"/>
</dbReference>
<organism evidence="5">
    <name type="scientific">marine sediment metagenome</name>
    <dbReference type="NCBI Taxonomy" id="412755"/>
    <lineage>
        <taxon>unclassified sequences</taxon>
        <taxon>metagenomes</taxon>
        <taxon>ecological metagenomes</taxon>
    </lineage>
</organism>
<dbReference type="SUPFAM" id="SSF52518">
    <property type="entry name" value="Thiamin diphosphate-binding fold (THDP-binding)"/>
    <property type="match status" value="1"/>
</dbReference>
<evidence type="ECO:0000259" key="4">
    <source>
        <dbReference type="SMART" id="SM00861"/>
    </source>
</evidence>
<dbReference type="InterPro" id="IPR051157">
    <property type="entry name" value="PDH/Transketolase"/>
</dbReference>
<sequence>MAVMATRKSFGQALLEIGGQDESIVVLDADLSKSTMSKMFAEKYPERFFEMGIQEANMIGVGSGLALAGKKPFICSFACFITGRYDTMRISVAYAQAPVRVVGTHAGVGIGE</sequence>
<comment type="cofactor">
    <cofactor evidence="1">
        <name>thiamine diphosphate</name>
        <dbReference type="ChEBI" id="CHEBI:58937"/>
    </cofactor>
</comment>
<dbReference type="SMART" id="SM00861">
    <property type="entry name" value="Transket_pyr"/>
    <property type="match status" value="1"/>
</dbReference>